<proteinExistence type="predicted"/>
<keyword evidence="2" id="KW-1185">Reference proteome</keyword>
<comment type="caution">
    <text evidence="1">The sequence shown here is derived from an EMBL/GenBank/DDBJ whole genome shotgun (WGS) entry which is preliminary data.</text>
</comment>
<protein>
    <submittedName>
        <fullName evidence="1">Uncharacterized protein</fullName>
    </submittedName>
</protein>
<dbReference type="EMBL" id="BMAV01010920">
    <property type="protein sequence ID" value="GFY56358.1"/>
    <property type="molecule type" value="Genomic_DNA"/>
</dbReference>
<name>A0A8X7C748_9ARAC</name>
<organism evidence="1 2">
    <name type="scientific">Trichonephila inaurata madagascariensis</name>
    <dbReference type="NCBI Taxonomy" id="2747483"/>
    <lineage>
        <taxon>Eukaryota</taxon>
        <taxon>Metazoa</taxon>
        <taxon>Ecdysozoa</taxon>
        <taxon>Arthropoda</taxon>
        <taxon>Chelicerata</taxon>
        <taxon>Arachnida</taxon>
        <taxon>Araneae</taxon>
        <taxon>Araneomorphae</taxon>
        <taxon>Entelegynae</taxon>
        <taxon>Araneoidea</taxon>
        <taxon>Nephilidae</taxon>
        <taxon>Trichonephila</taxon>
        <taxon>Trichonephila inaurata</taxon>
    </lineage>
</organism>
<dbReference type="Proteomes" id="UP000886998">
    <property type="component" value="Unassembled WGS sequence"/>
</dbReference>
<reference evidence="1" key="1">
    <citation type="submission" date="2020-08" db="EMBL/GenBank/DDBJ databases">
        <title>Multicomponent nature underlies the extraordinary mechanical properties of spider dragline silk.</title>
        <authorList>
            <person name="Kono N."/>
            <person name="Nakamura H."/>
            <person name="Mori M."/>
            <person name="Yoshida Y."/>
            <person name="Ohtoshi R."/>
            <person name="Malay A.D."/>
            <person name="Moran D.A.P."/>
            <person name="Tomita M."/>
            <person name="Numata K."/>
            <person name="Arakawa K."/>
        </authorList>
    </citation>
    <scope>NUCLEOTIDE SEQUENCE</scope>
</reference>
<accession>A0A8X7C748</accession>
<sequence>MHCHLQHGIQRTCTVISNMAYNEVCCHLQHIRSSITSMYCHLQNGIQRTCTVISNMAYNERVLSSPAHTSSITKIVISRMAYNERDCISRHTSSIKACIVISRLKFITACLSSPEWIQRTCTDFNMDNNVLSSPT</sequence>
<gene>
    <name evidence="1" type="ORF">TNIN_462351</name>
</gene>
<evidence type="ECO:0000313" key="2">
    <source>
        <dbReference type="Proteomes" id="UP000886998"/>
    </source>
</evidence>
<dbReference type="AlphaFoldDB" id="A0A8X7C748"/>
<evidence type="ECO:0000313" key="1">
    <source>
        <dbReference type="EMBL" id="GFY56358.1"/>
    </source>
</evidence>